<dbReference type="PANTHER" id="PTHR23244">
    <property type="entry name" value="KELCH REPEAT DOMAIN"/>
    <property type="match status" value="1"/>
</dbReference>
<keyword evidence="2" id="KW-1185">Reference proteome</keyword>
<protein>
    <submittedName>
        <fullName evidence="1">Uncharacterized protein</fullName>
    </submittedName>
</protein>
<dbReference type="SUPFAM" id="SSF117281">
    <property type="entry name" value="Kelch motif"/>
    <property type="match status" value="1"/>
</dbReference>
<dbReference type="AlphaFoldDB" id="A0A9P5Y977"/>
<dbReference type="InterPro" id="IPR015915">
    <property type="entry name" value="Kelch-typ_b-propeller"/>
</dbReference>
<dbReference type="Gene3D" id="2.120.10.80">
    <property type="entry name" value="Kelch-type beta propeller"/>
    <property type="match status" value="2"/>
</dbReference>
<reference evidence="1" key="1">
    <citation type="submission" date="2020-11" db="EMBL/GenBank/DDBJ databases">
        <authorList>
            <consortium name="DOE Joint Genome Institute"/>
            <person name="Ahrendt S."/>
            <person name="Riley R."/>
            <person name="Andreopoulos W."/>
            <person name="Labutti K."/>
            <person name="Pangilinan J."/>
            <person name="Ruiz-Duenas F.J."/>
            <person name="Barrasa J.M."/>
            <person name="Sanchez-Garcia M."/>
            <person name="Camarero S."/>
            <person name="Miyauchi S."/>
            <person name="Serrano A."/>
            <person name="Linde D."/>
            <person name="Babiker R."/>
            <person name="Drula E."/>
            <person name="Ayuso-Fernandez I."/>
            <person name="Pacheco R."/>
            <person name="Padilla G."/>
            <person name="Ferreira P."/>
            <person name="Barriuso J."/>
            <person name="Kellner H."/>
            <person name="Castanera R."/>
            <person name="Alfaro M."/>
            <person name="Ramirez L."/>
            <person name="Pisabarro A.G."/>
            <person name="Kuo A."/>
            <person name="Tritt A."/>
            <person name="Lipzen A."/>
            <person name="He G."/>
            <person name="Yan M."/>
            <person name="Ng V."/>
            <person name="Cullen D."/>
            <person name="Martin F."/>
            <person name="Rosso M.-N."/>
            <person name="Henrissat B."/>
            <person name="Hibbett D."/>
            <person name="Martinez A.T."/>
            <person name="Grigoriev I.V."/>
        </authorList>
    </citation>
    <scope>NUCLEOTIDE SEQUENCE</scope>
    <source>
        <strain evidence="1">CBS 247.69</strain>
    </source>
</reference>
<gene>
    <name evidence="1" type="ORF">BDZ94DRAFT_1296211</name>
</gene>
<comment type="caution">
    <text evidence="1">The sequence shown here is derived from an EMBL/GenBank/DDBJ whole genome shotgun (WGS) entry which is preliminary data.</text>
</comment>
<accession>A0A9P5Y977</accession>
<dbReference type="OrthoDB" id="432528at2759"/>
<sequence>MNADIAQRLQDMAEQRLISSREGDTLFEAGKFDSAKKLYWEQAIKIVGSNHRIPAIADVGDGGERIELYIKLGPYQRANLMGCCTGLARCLVREGDIDSALAWLDEAGSLYKNSYFASEKPLYDWIDYNLDLPELTYQRLRACSISSDIFLSLGNTGAAMQRLWNANSSTLGLPPAHHTPRIRTKKDREKIATLITLRHPDPSLTSSLTLKDPSLQVRGSWLKLHIKNQLRTLSRFSFATFIWNSHLYIAGGQKDSLGPFYRDFLCLDLVKLDGWRALPDYPRLAAVFLNWDMVVHEDKAYLVTGKPRVDFFDLKTEKWGFITTTYKATPEDKKAGVVGGWPYPGQQLSSSAQQVTKGKLLIFGGIHGMTNIGCNLFMELDLKTKVWRRLSGYVMPPPDGDYSCPGPRKSASSWVSRDANRFYLLYGQCDRNGASLKGEPHGASDAFPFEDMWSWDLTTEKWRRERRAGNPPSCRSEMACTYNSKLDKVFVFGGYSPSIPTSFPTKNQEFHFSYYADTFMFSPPDPASPTAMVPSTGPSQKNVKAPKWKQVLTRGFPTYRCQARLMSDSITGKMYLYGGYTNSDYVPSRKSYISRSFGDVWQLRVDEPGGYFEGINLDEEARTAKVGPWQRCFNCGDSGPWKKCGGACKGQAFFCGSECLKDGWKEHKKMHKCHK</sequence>
<dbReference type="EMBL" id="MU150245">
    <property type="protein sequence ID" value="KAF9465693.1"/>
    <property type="molecule type" value="Genomic_DNA"/>
</dbReference>
<proteinExistence type="predicted"/>
<dbReference type="InterPro" id="IPR011990">
    <property type="entry name" value="TPR-like_helical_dom_sf"/>
</dbReference>
<dbReference type="Proteomes" id="UP000807353">
    <property type="component" value="Unassembled WGS sequence"/>
</dbReference>
<evidence type="ECO:0000313" key="1">
    <source>
        <dbReference type="EMBL" id="KAF9465693.1"/>
    </source>
</evidence>
<name>A0A9P5Y977_9AGAR</name>
<organism evidence="1 2">
    <name type="scientific">Collybia nuda</name>
    <dbReference type="NCBI Taxonomy" id="64659"/>
    <lineage>
        <taxon>Eukaryota</taxon>
        <taxon>Fungi</taxon>
        <taxon>Dikarya</taxon>
        <taxon>Basidiomycota</taxon>
        <taxon>Agaricomycotina</taxon>
        <taxon>Agaricomycetes</taxon>
        <taxon>Agaricomycetidae</taxon>
        <taxon>Agaricales</taxon>
        <taxon>Tricholomatineae</taxon>
        <taxon>Clitocybaceae</taxon>
        <taxon>Collybia</taxon>
    </lineage>
</organism>
<dbReference type="SUPFAM" id="SSF48452">
    <property type="entry name" value="TPR-like"/>
    <property type="match status" value="1"/>
</dbReference>
<dbReference type="PANTHER" id="PTHR23244:SF499">
    <property type="entry name" value="KELCH REPEAT-CONTAINING PROTEIN"/>
    <property type="match status" value="1"/>
</dbReference>
<evidence type="ECO:0000313" key="2">
    <source>
        <dbReference type="Proteomes" id="UP000807353"/>
    </source>
</evidence>